<evidence type="ECO:0000256" key="2">
    <source>
        <dbReference type="ARBA" id="ARBA00003273"/>
    </source>
</evidence>
<name>A0A9P8L6A1_9PEZI</name>
<accession>A0A9P8L6A1</accession>
<dbReference type="PANTHER" id="PTHR12147">
    <property type="entry name" value="METALLOPEPTIDASE M28 FAMILY MEMBER"/>
    <property type="match status" value="1"/>
</dbReference>
<comment type="cofactor">
    <cofactor evidence="1">
        <name>Zn(2+)</name>
        <dbReference type="ChEBI" id="CHEBI:29105"/>
    </cofactor>
</comment>
<dbReference type="CDD" id="cd03875">
    <property type="entry name" value="M28_Fxna_like"/>
    <property type="match status" value="1"/>
</dbReference>
<comment type="function">
    <text evidence="2">May be involved in vacuolar sorting and osmoregulation.</text>
</comment>
<keyword evidence="11 17" id="KW-1133">Transmembrane helix</keyword>
<evidence type="ECO:0000256" key="9">
    <source>
        <dbReference type="ARBA" id="ARBA00022801"/>
    </source>
</evidence>
<dbReference type="Proteomes" id="UP000750711">
    <property type="component" value="Unassembled WGS sequence"/>
</dbReference>
<keyword evidence="5" id="KW-0926">Vacuole</keyword>
<keyword evidence="8 15" id="KW-0479">Metal-binding</keyword>
<dbReference type="Gene3D" id="3.40.630.10">
    <property type="entry name" value="Zn peptidases"/>
    <property type="match status" value="1"/>
</dbReference>
<evidence type="ECO:0000259" key="18">
    <source>
        <dbReference type="Pfam" id="PF04389"/>
    </source>
</evidence>
<dbReference type="InterPro" id="IPR048024">
    <property type="entry name" value="Fxna-like_M28_dom"/>
</dbReference>
<keyword evidence="14" id="KW-0325">Glycoprotein</keyword>
<comment type="subcellular location">
    <subcellularLocation>
        <location evidence="3">Vacuole membrane</location>
        <topology evidence="3">Multi-pass membrane protein</topology>
    </subcellularLocation>
</comment>
<feature type="region of interest" description="Disordered" evidence="16">
    <location>
        <begin position="125"/>
        <end position="157"/>
    </location>
</feature>
<sequence>MPVRKSKALNPFLFTPLAVTVITTVAYVALIVSLLVTHLVVPPAPRTETPVKGINLTEAWRDLQELTSAYHPYNSRRNDEVRDWLLWRIEAILKANGVGYSTQKIREVGAGGVGANGTTRETTILATPSSSSSSSSSPLPPESDHDHTHEREKLRRKTASDVAAVIFDDMLSNVTFSASGRPVPGGSNSGQSVYFEGTNIIVYICGSGDDDCEWRKGREDLGFAKKPSGRGGVLVNAHYDSVSTGYGATDDGVGVVTVLQMIKYFTTPGNTPKRGLVALLNNGEEDFLNGARAFARHPMSHVAHTFLNLEGAGAGGRATLFRSTDTEVTRFYGRAKYPFGTVVSGDGFKRHLIRSQTDYIVFNGVLGLRGLDVAFWEPRARYHTDQDDTRHSK</sequence>
<dbReference type="InterPro" id="IPR045175">
    <property type="entry name" value="M28_fam"/>
</dbReference>
<proteinExistence type="inferred from homology"/>
<dbReference type="InterPro" id="IPR007484">
    <property type="entry name" value="Peptidase_M28"/>
</dbReference>
<keyword evidence="12" id="KW-0482">Metalloprotease</keyword>
<keyword evidence="10 15" id="KW-0862">Zinc</keyword>
<keyword evidence="13 17" id="KW-0472">Membrane</keyword>
<dbReference type="EC" id="3.4.-.-" evidence="15"/>
<dbReference type="GO" id="GO:0008235">
    <property type="term" value="F:metalloexopeptidase activity"/>
    <property type="evidence" value="ECO:0007669"/>
    <property type="project" value="InterPro"/>
</dbReference>
<dbReference type="PANTHER" id="PTHR12147:SF58">
    <property type="entry name" value="VACUOLAR MEMBRANE PROTEASE"/>
    <property type="match status" value="1"/>
</dbReference>
<dbReference type="GO" id="GO:0006508">
    <property type="term" value="P:proteolysis"/>
    <property type="evidence" value="ECO:0007669"/>
    <property type="project" value="UniProtKB-KW"/>
</dbReference>
<gene>
    <name evidence="19" type="ORF">GP486_008395</name>
</gene>
<feature type="compositionally biased region" description="Low complexity" evidence="16">
    <location>
        <begin position="128"/>
        <end position="137"/>
    </location>
</feature>
<evidence type="ECO:0000256" key="14">
    <source>
        <dbReference type="ARBA" id="ARBA00023180"/>
    </source>
</evidence>
<feature type="domain" description="Peptidase M28" evidence="18">
    <location>
        <begin position="230"/>
        <end position="391"/>
    </location>
</feature>
<evidence type="ECO:0000256" key="1">
    <source>
        <dbReference type="ARBA" id="ARBA00001947"/>
    </source>
</evidence>
<dbReference type="GO" id="GO:0005774">
    <property type="term" value="C:vacuolar membrane"/>
    <property type="evidence" value="ECO:0007669"/>
    <property type="project" value="UniProtKB-SubCell"/>
</dbReference>
<dbReference type="AlphaFoldDB" id="A0A9P8L6A1"/>
<dbReference type="Pfam" id="PF04389">
    <property type="entry name" value="Peptidase_M28"/>
    <property type="match status" value="1"/>
</dbReference>
<comment type="similarity">
    <text evidence="4 15">Belongs to the peptidase M28 family.</text>
</comment>
<evidence type="ECO:0000313" key="19">
    <source>
        <dbReference type="EMBL" id="KAH0547864.1"/>
    </source>
</evidence>
<keyword evidence="9 15" id="KW-0378">Hydrolase</keyword>
<evidence type="ECO:0000256" key="8">
    <source>
        <dbReference type="ARBA" id="ARBA00022723"/>
    </source>
</evidence>
<comment type="caution">
    <text evidence="19">The sequence shown here is derived from an EMBL/GenBank/DDBJ whole genome shotgun (WGS) entry which is preliminary data.</text>
</comment>
<evidence type="ECO:0000256" key="17">
    <source>
        <dbReference type="SAM" id="Phobius"/>
    </source>
</evidence>
<dbReference type="GO" id="GO:0046872">
    <property type="term" value="F:metal ion binding"/>
    <property type="evidence" value="ECO:0007669"/>
    <property type="project" value="UniProtKB-KW"/>
</dbReference>
<evidence type="ECO:0000256" key="3">
    <source>
        <dbReference type="ARBA" id="ARBA00004128"/>
    </source>
</evidence>
<evidence type="ECO:0000256" key="15">
    <source>
        <dbReference type="RuleBase" id="RU361240"/>
    </source>
</evidence>
<evidence type="ECO:0000256" key="13">
    <source>
        <dbReference type="ARBA" id="ARBA00023136"/>
    </source>
</evidence>
<feature type="compositionally biased region" description="Basic and acidic residues" evidence="16">
    <location>
        <begin position="142"/>
        <end position="153"/>
    </location>
</feature>
<evidence type="ECO:0000256" key="7">
    <source>
        <dbReference type="ARBA" id="ARBA00022692"/>
    </source>
</evidence>
<evidence type="ECO:0000313" key="20">
    <source>
        <dbReference type="Proteomes" id="UP000750711"/>
    </source>
</evidence>
<evidence type="ECO:0000256" key="4">
    <source>
        <dbReference type="ARBA" id="ARBA00010918"/>
    </source>
</evidence>
<feature type="transmembrane region" description="Helical" evidence="17">
    <location>
        <begin position="12"/>
        <end position="36"/>
    </location>
</feature>
<evidence type="ECO:0000256" key="11">
    <source>
        <dbReference type="ARBA" id="ARBA00022989"/>
    </source>
</evidence>
<keyword evidence="7 17" id="KW-0812">Transmembrane</keyword>
<keyword evidence="20" id="KW-1185">Reference proteome</keyword>
<dbReference type="EMBL" id="JAGHQM010003183">
    <property type="protein sequence ID" value="KAH0547864.1"/>
    <property type="molecule type" value="Genomic_DNA"/>
</dbReference>
<reference evidence="19" key="1">
    <citation type="submission" date="2021-03" db="EMBL/GenBank/DDBJ databases">
        <title>Comparative genomics and phylogenomic investigation of the class Geoglossomycetes provide insights into ecological specialization and systematics.</title>
        <authorList>
            <person name="Melie T."/>
            <person name="Pirro S."/>
            <person name="Miller A.N."/>
            <person name="Quandt A."/>
        </authorList>
    </citation>
    <scope>NUCLEOTIDE SEQUENCE</scope>
    <source>
        <strain evidence="19">CAQ_001_2017</strain>
    </source>
</reference>
<evidence type="ECO:0000256" key="6">
    <source>
        <dbReference type="ARBA" id="ARBA00022670"/>
    </source>
</evidence>
<evidence type="ECO:0000256" key="10">
    <source>
        <dbReference type="ARBA" id="ARBA00022833"/>
    </source>
</evidence>
<keyword evidence="6 15" id="KW-0645">Protease</keyword>
<evidence type="ECO:0000256" key="5">
    <source>
        <dbReference type="ARBA" id="ARBA00022554"/>
    </source>
</evidence>
<evidence type="ECO:0000256" key="12">
    <source>
        <dbReference type="ARBA" id="ARBA00023049"/>
    </source>
</evidence>
<dbReference type="SUPFAM" id="SSF53187">
    <property type="entry name" value="Zn-dependent exopeptidases"/>
    <property type="match status" value="1"/>
</dbReference>
<protein>
    <recommendedName>
        <fullName evidence="15">Peptide hydrolase</fullName>
        <ecNumber evidence="15">3.4.-.-</ecNumber>
    </recommendedName>
</protein>
<organism evidence="19 20">
    <name type="scientific">Trichoglossum hirsutum</name>
    <dbReference type="NCBI Taxonomy" id="265104"/>
    <lineage>
        <taxon>Eukaryota</taxon>
        <taxon>Fungi</taxon>
        <taxon>Dikarya</taxon>
        <taxon>Ascomycota</taxon>
        <taxon>Pezizomycotina</taxon>
        <taxon>Geoglossomycetes</taxon>
        <taxon>Geoglossales</taxon>
        <taxon>Geoglossaceae</taxon>
        <taxon>Trichoglossum</taxon>
    </lineage>
</organism>
<evidence type="ECO:0000256" key="16">
    <source>
        <dbReference type="SAM" id="MobiDB-lite"/>
    </source>
</evidence>